<evidence type="ECO:0000256" key="2">
    <source>
        <dbReference type="ARBA" id="ARBA00005179"/>
    </source>
</evidence>
<comment type="caution">
    <text evidence="10">The sequence shown here is derived from an EMBL/GenBank/DDBJ whole genome shotgun (WGS) entry which is preliminary data.</text>
</comment>
<dbReference type="GO" id="GO:0016705">
    <property type="term" value="F:oxidoreductase activity, acting on paired donors, with incorporation or reduction of molecular oxygen"/>
    <property type="evidence" value="ECO:0007669"/>
    <property type="project" value="InterPro"/>
</dbReference>
<dbReference type="PRINTS" id="PR00385">
    <property type="entry name" value="P450"/>
</dbReference>
<evidence type="ECO:0000256" key="3">
    <source>
        <dbReference type="ARBA" id="ARBA00010617"/>
    </source>
</evidence>
<accession>A0A9P3FXV1</accession>
<evidence type="ECO:0000256" key="1">
    <source>
        <dbReference type="ARBA" id="ARBA00001971"/>
    </source>
</evidence>
<gene>
    <name evidence="10" type="ORF">PsYK624_003900</name>
</gene>
<dbReference type="Pfam" id="PF00067">
    <property type="entry name" value="p450"/>
    <property type="match status" value="1"/>
</dbReference>
<dbReference type="InterPro" id="IPR036396">
    <property type="entry name" value="Cyt_P450_sf"/>
</dbReference>
<comment type="pathway">
    <text evidence="2">Secondary metabolite biosynthesis.</text>
</comment>
<sequence>MTSYGICTVLILLCWAFWRLLKQYFIRSSLDNIPGPKRASILTGNVAQLFSRDAWNFHDDITEKYPSVVKFHAPFGGKGLYVVDPKALYHVTVKDIAAYEEPAWFVQVSALTFGQGVFATSGEQHRKQRRVLNPVFSIKHMRSLTPIFYAVAHRLRAGLSAELGDANFGETEILGWLGRTALELVGQGGLGHSFDKLDRPVPNPFHQVLQEIMPTVFSLHLWRVLLPYVMPYIPPRVRRLVGPWLPHRAMQKWRSIVRILDEQAREIYDAKKDALEKGDEHVEHEIHEGRDILSVLLKANSNAAEGDRLSEEEVIGQISSLVFAATDTTSSATARILQLLAEHPDVQDKVRAELLEASPDGEDIPYDRLVDLPFLDAVCRESLRLYSPVIFMSRDARQDAVLPLSEPIQGVNGALMTEIIVPKGTSIVIGILACNKSKALWGDDALEWKPERWLSPLPESLTNAHIPGIYSHLMTFLGGGRACIGFKFSQLEMKVLLAALLPAFRFTLGQREIYWNVAGVSYPTVGRENSNPEMYLNLEVITP</sequence>
<dbReference type="GO" id="GO:0020037">
    <property type="term" value="F:heme binding"/>
    <property type="evidence" value="ECO:0007669"/>
    <property type="project" value="InterPro"/>
</dbReference>
<organism evidence="10 11">
    <name type="scientific">Phanerochaete sordida</name>
    <dbReference type="NCBI Taxonomy" id="48140"/>
    <lineage>
        <taxon>Eukaryota</taxon>
        <taxon>Fungi</taxon>
        <taxon>Dikarya</taxon>
        <taxon>Basidiomycota</taxon>
        <taxon>Agaricomycotina</taxon>
        <taxon>Agaricomycetes</taxon>
        <taxon>Polyporales</taxon>
        <taxon>Phanerochaetaceae</taxon>
        <taxon>Phanerochaete</taxon>
    </lineage>
</organism>
<dbReference type="GO" id="GO:0005506">
    <property type="term" value="F:iron ion binding"/>
    <property type="evidence" value="ECO:0007669"/>
    <property type="project" value="InterPro"/>
</dbReference>
<dbReference type="PANTHER" id="PTHR24305">
    <property type="entry name" value="CYTOCHROME P450"/>
    <property type="match status" value="1"/>
</dbReference>
<keyword evidence="11" id="KW-1185">Reference proteome</keyword>
<proteinExistence type="inferred from homology"/>
<dbReference type="PANTHER" id="PTHR24305:SF166">
    <property type="entry name" value="CYTOCHROME P450 12A4, MITOCHONDRIAL-RELATED"/>
    <property type="match status" value="1"/>
</dbReference>
<comment type="cofactor">
    <cofactor evidence="1 9">
        <name>heme</name>
        <dbReference type="ChEBI" id="CHEBI:30413"/>
    </cofactor>
</comment>
<protein>
    <submittedName>
        <fullName evidence="10">Cytochrome P450</fullName>
    </submittedName>
</protein>
<dbReference type="CDD" id="cd11069">
    <property type="entry name" value="CYP_FUM15-like"/>
    <property type="match status" value="1"/>
</dbReference>
<dbReference type="Proteomes" id="UP000703269">
    <property type="component" value="Unassembled WGS sequence"/>
</dbReference>
<dbReference type="PRINTS" id="PR00463">
    <property type="entry name" value="EP450I"/>
</dbReference>
<evidence type="ECO:0000256" key="5">
    <source>
        <dbReference type="ARBA" id="ARBA00022723"/>
    </source>
</evidence>
<dbReference type="EMBL" id="BPQB01000001">
    <property type="protein sequence ID" value="GJE84314.1"/>
    <property type="molecule type" value="Genomic_DNA"/>
</dbReference>
<keyword evidence="4 9" id="KW-0349">Heme</keyword>
<evidence type="ECO:0000256" key="9">
    <source>
        <dbReference type="PIRSR" id="PIRSR602401-1"/>
    </source>
</evidence>
<evidence type="ECO:0000256" key="6">
    <source>
        <dbReference type="ARBA" id="ARBA00023002"/>
    </source>
</evidence>
<evidence type="ECO:0000256" key="4">
    <source>
        <dbReference type="ARBA" id="ARBA00022617"/>
    </source>
</evidence>
<evidence type="ECO:0000256" key="8">
    <source>
        <dbReference type="ARBA" id="ARBA00023033"/>
    </source>
</evidence>
<dbReference type="OrthoDB" id="1470350at2759"/>
<dbReference type="Gene3D" id="1.10.630.10">
    <property type="entry name" value="Cytochrome P450"/>
    <property type="match status" value="1"/>
</dbReference>
<dbReference type="InterPro" id="IPR050121">
    <property type="entry name" value="Cytochrome_P450_monoxygenase"/>
</dbReference>
<keyword evidence="8" id="KW-0503">Monooxygenase</keyword>
<dbReference type="GO" id="GO:0004497">
    <property type="term" value="F:monooxygenase activity"/>
    <property type="evidence" value="ECO:0007669"/>
    <property type="project" value="UniProtKB-KW"/>
</dbReference>
<evidence type="ECO:0000313" key="11">
    <source>
        <dbReference type="Proteomes" id="UP000703269"/>
    </source>
</evidence>
<dbReference type="AlphaFoldDB" id="A0A9P3FXV1"/>
<feature type="binding site" description="axial binding residue" evidence="9">
    <location>
        <position position="483"/>
    </location>
    <ligand>
        <name>heme</name>
        <dbReference type="ChEBI" id="CHEBI:30413"/>
    </ligand>
    <ligandPart>
        <name>Fe</name>
        <dbReference type="ChEBI" id="CHEBI:18248"/>
    </ligandPart>
</feature>
<evidence type="ECO:0000256" key="7">
    <source>
        <dbReference type="ARBA" id="ARBA00023004"/>
    </source>
</evidence>
<reference evidence="10 11" key="1">
    <citation type="submission" date="2021-08" db="EMBL/GenBank/DDBJ databases">
        <title>Draft Genome Sequence of Phanerochaete sordida strain YK-624.</title>
        <authorList>
            <person name="Mori T."/>
            <person name="Dohra H."/>
            <person name="Suzuki T."/>
            <person name="Kawagishi H."/>
            <person name="Hirai H."/>
        </authorList>
    </citation>
    <scope>NUCLEOTIDE SEQUENCE [LARGE SCALE GENOMIC DNA]</scope>
    <source>
        <strain evidence="10 11">YK-624</strain>
    </source>
</reference>
<comment type="similarity">
    <text evidence="3">Belongs to the cytochrome P450 family.</text>
</comment>
<name>A0A9P3FXV1_9APHY</name>
<keyword evidence="5 9" id="KW-0479">Metal-binding</keyword>
<keyword evidence="6" id="KW-0560">Oxidoreductase</keyword>
<dbReference type="InterPro" id="IPR001128">
    <property type="entry name" value="Cyt_P450"/>
</dbReference>
<keyword evidence="7 9" id="KW-0408">Iron</keyword>
<dbReference type="InterPro" id="IPR002401">
    <property type="entry name" value="Cyt_P450_E_grp-I"/>
</dbReference>
<evidence type="ECO:0000313" key="10">
    <source>
        <dbReference type="EMBL" id="GJE84314.1"/>
    </source>
</evidence>
<dbReference type="SUPFAM" id="SSF48264">
    <property type="entry name" value="Cytochrome P450"/>
    <property type="match status" value="1"/>
</dbReference>